<feature type="region of interest" description="Disordered" evidence="2">
    <location>
        <begin position="446"/>
        <end position="471"/>
    </location>
</feature>
<name>A0A0M0JAG7_9EUKA</name>
<feature type="compositionally biased region" description="Pro residues" evidence="2">
    <location>
        <begin position="538"/>
        <end position="554"/>
    </location>
</feature>
<evidence type="ECO:0000256" key="1">
    <source>
        <dbReference type="SAM" id="Coils"/>
    </source>
</evidence>
<evidence type="ECO:0000313" key="5">
    <source>
        <dbReference type="Proteomes" id="UP000037460"/>
    </source>
</evidence>
<organism evidence="4 5">
    <name type="scientific">Chrysochromulina tobinii</name>
    <dbReference type="NCBI Taxonomy" id="1460289"/>
    <lineage>
        <taxon>Eukaryota</taxon>
        <taxon>Haptista</taxon>
        <taxon>Haptophyta</taxon>
        <taxon>Prymnesiophyceae</taxon>
        <taxon>Prymnesiales</taxon>
        <taxon>Chrysochromulinaceae</taxon>
        <taxon>Chrysochromulina</taxon>
    </lineage>
</organism>
<feature type="coiled-coil region" evidence="1">
    <location>
        <begin position="153"/>
        <end position="209"/>
    </location>
</feature>
<proteinExistence type="predicted"/>
<sequence>MSSAYLRGVTWAEQTLTPLAERIIATIEDPPEQPLAPKTPARDLESELLQGGHSTLRSCAGSATRTPASSSAPAEFVTKAEAQQLRADCDALLQQRERLRAQLIVEQERRERAEAELVAVGAQWLGTETQDALRQRAELEKKRELQLARTAIQREADQRVAKLEAERTMLLEKLGEKAPSAAQLRMQLRAALQQELEQAQREAREAVRAHLNASYEERSRLRTALSTAEAMHRLEVEALRASLRKASELMQEQYDKGFVMGLKEAASALAPAIAPTTASATSAARVEHMPTTASATSAAREEHAAAAAPSAPTTAPVMTLTIALVGCINGVGVGLDASNLVNMLAEGSPAAASELRMGDKVILWNGVAMIDPVCGRQRKLKEVVVRSDTHTLVVERAGAAAQSDTASASQGGMAAAAAVDKAEYRRMKEALVERLEAERAEKARQAQKARQAVKAMEDDEGAGKALEDERVADLGDDLGGKALEDERAADLGDDLGGKALEDERAADLGDDLGGKALEDERAAVCDEKRACQGAHIAMPPPPPPPPTQGEPPPGEGALLTGLKVRAAGAAPQSSTVS</sequence>
<evidence type="ECO:0000256" key="2">
    <source>
        <dbReference type="SAM" id="MobiDB-lite"/>
    </source>
</evidence>
<feature type="compositionally biased region" description="Basic and acidic residues" evidence="2">
    <location>
        <begin position="461"/>
        <end position="471"/>
    </location>
</feature>
<feature type="region of interest" description="Disordered" evidence="2">
    <location>
        <begin position="281"/>
        <end position="311"/>
    </location>
</feature>
<comment type="caution">
    <text evidence="4">The sequence shown here is derived from an EMBL/GenBank/DDBJ whole genome shotgun (WGS) entry which is preliminary data.</text>
</comment>
<dbReference type="AlphaFoldDB" id="A0A0M0JAG7"/>
<keyword evidence="5" id="KW-1185">Reference proteome</keyword>
<dbReference type="EMBL" id="JWZX01003200">
    <property type="protein sequence ID" value="KOO23357.1"/>
    <property type="molecule type" value="Genomic_DNA"/>
</dbReference>
<reference evidence="5" key="1">
    <citation type="journal article" date="2015" name="PLoS Genet.">
        <title>Genome Sequence and Transcriptome Analyses of Chrysochromulina tobin: Metabolic Tools for Enhanced Algal Fitness in the Prominent Order Prymnesiales (Haptophyceae).</title>
        <authorList>
            <person name="Hovde B.T."/>
            <person name="Deodato C.R."/>
            <person name="Hunsperger H.M."/>
            <person name="Ryken S.A."/>
            <person name="Yost W."/>
            <person name="Jha R.K."/>
            <person name="Patterson J."/>
            <person name="Monnat R.J. Jr."/>
            <person name="Barlow S.B."/>
            <person name="Starkenburg S.R."/>
            <person name="Cattolico R.A."/>
        </authorList>
    </citation>
    <scope>NUCLEOTIDE SEQUENCE</scope>
    <source>
        <strain evidence="5">CCMP291</strain>
    </source>
</reference>
<dbReference type="SUPFAM" id="SSF50156">
    <property type="entry name" value="PDZ domain-like"/>
    <property type="match status" value="1"/>
</dbReference>
<dbReference type="OrthoDB" id="10684733at2759"/>
<evidence type="ECO:0000313" key="4">
    <source>
        <dbReference type="EMBL" id="KOO23357.1"/>
    </source>
</evidence>
<feature type="region of interest" description="Disordered" evidence="2">
    <location>
        <begin position="532"/>
        <end position="577"/>
    </location>
</feature>
<dbReference type="Proteomes" id="UP000037460">
    <property type="component" value="Unassembled WGS sequence"/>
</dbReference>
<dbReference type="PROSITE" id="PS50106">
    <property type="entry name" value="PDZ"/>
    <property type="match status" value="1"/>
</dbReference>
<feature type="coiled-coil region" evidence="1">
    <location>
        <begin position="82"/>
        <end position="116"/>
    </location>
</feature>
<protein>
    <recommendedName>
        <fullName evidence="3">PDZ domain-containing protein</fullName>
    </recommendedName>
</protein>
<feature type="domain" description="PDZ" evidence="3">
    <location>
        <begin position="321"/>
        <end position="370"/>
    </location>
</feature>
<gene>
    <name evidence="4" type="ORF">Ctob_005153</name>
</gene>
<keyword evidence="1" id="KW-0175">Coiled coil</keyword>
<feature type="compositionally biased region" description="Low complexity" evidence="2">
    <location>
        <begin position="281"/>
        <end position="298"/>
    </location>
</feature>
<dbReference type="InterPro" id="IPR001478">
    <property type="entry name" value="PDZ"/>
</dbReference>
<accession>A0A0M0JAG7</accession>
<evidence type="ECO:0000259" key="3">
    <source>
        <dbReference type="PROSITE" id="PS50106"/>
    </source>
</evidence>
<dbReference type="InterPro" id="IPR036034">
    <property type="entry name" value="PDZ_sf"/>
</dbReference>